<keyword evidence="6 9" id="KW-1133">Transmembrane helix</keyword>
<evidence type="ECO:0000256" key="6">
    <source>
        <dbReference type="ARBA" id="ARBA00022989"/>
    </source>
</evidence>
<dbReference type="InterPro" id="IPR000644">
    <property type="entry name" value="CBS_dom"/>
</dbReference>
<dbReference type="Pfam" id="PF03448">
    <property type="entry name" value="MgtE_N"/>
    <property type="match status" value="1"/>
</dbReference>
<keyword evidence="5 9" id="KW-0460">Magnesium</keyword>
<keyword evidence="8" id="KW-0129">CBS domain</keyword>
<dbReference type="Gene3D" id="1.10.357.20">
    <property type="entry name" value="SLC41 divalent cation transporters, integral membrane domain"/>
    <property type="match status" value="1"/>
</dbReference>
<feature type="transmembrane region" description="Helical" evidence="9">
    <location>
        <begin position="422"/>
        <end position="445"/>
    </location>
</feature>
<dbReference type="OrthoDB" id="9790355at2"/>
<name>A0A916RKS6_9HYPH</name>
<dbReference type="InterPro" id="IPR036739">
    <property type="entry name" value="SLC41_membr_dom_sf"/>
</dbReference>
<evidence type="ECO:0000256" key="1">
    <source>
        <dbReference type="ARBA" id="ARBA00004141"/>
    </source>
</evidence>
<evidence type="ECO:0000259" key="10">
    <source>
        <dbReference type="PROSITE" id="PS51371"/>
    </source>
</evidence>
<dbReference type="SMART" id="SM00924">
    <property type="entry name" value="MgtE_N"/>
    <property type="match status" value="1"/>
</dbReference>
<dbReference type="GO" id="GO:0005886">
    <property type="term" value="C:plasma membrane"/>
    <property type="evidence" value="ECO:0007669"/>
    <property type="project" value="UniProtKB-SubCell"/>
</dbReference>
<dbReference type="Pfam" id="PF00571">
    <property type="entry name" value="CBS"/>
    <property type="match status" value="2"/>
</dbReference>
<evidence type="ECO:0000256" key="5">
    <source>
        <dbReference type="ARBA" id="ARBA00022842"/>
    </source>
</evidence>
<dbReference type="SUPFAM" id="SSF54631">
    <property type="entry name" value="CBS-domain pair"/>
    <property type="match status" value="1"/>
</dbReference>
<dbReference type="GO" id="GO:0046872">
    <property type="term" value="F:metal ion binding"/>
    <property type="evidence" value="ECO:0007669"/>
    <property type="project" value="UniProtKB-KW"/>
</dbReference>
<feature type="domain" description="CBS" evidence="10">
    <location>
        <begin position="200"/>
        <end position="256"/>
    </location>
</feature>
<evidence type="ECO:0000313" key="11">
    <source>
        <dbReference type="EMBL" id="GGA59794.1"/>
    </source>
</evidence>
<feature type="transmembrane region" description="Helical" evidence="9">
    <location>
        <begin position="358"/>
        <end position="378"/>
    </location>
</feature>
<dbReference type="PANTHER" id="PTHR41394">
    <property type="entry name" value="MAGNESIUM TRANSPORTER MGTE"/>
    <property type="match status" value="1"/>
</dbReference>
<feature type="transmembrane region" description="Helical" evidence="9">
    <location>
        <begin position="284"/>
        <end position="304"/>
    </location>
</feature>
<keyword evidence="7 9" id="KW-0472">Membrane</keyword>
<dbReference type="Proteomes" id="UP000596977">
    <property type="component" value="Unassembled WGS sequence"/>
</dbReference>
<keyword evidence="12" id="KW-1185">Reference proteome</keyword>
<sequence>MTTEIITAALRSYIARNDLGSLKVALENEHPADLANFVAELLPSEGWMVLDQLPLDKQATVFGYLPHDQQADLAIAAPRGRLAQIVTEMEADERADMYNALSDDQKKALLPALAHAEREDLLRLAAYDEGTAGAIMTSDYAIVDAKATAPEAIAKLRNEAPAKETIYRAYVVDGDRKLIGSVRLQDLITAPEKTLVDDIMDTKTLAVDVDTDQEQVAERIRKYDILAVPVVDRDGRLVGIVTHDDAADVEQQEFTEDFHKGGTVRGLMTNVKDASIFVLYRARIVWLVVLVFGNIFSGAGIAAFEETIEAYVALVFFLPLLIDSGGNAGSQAATLMVRGLATGDVRLRDWSRMIGKEVLVAGLLGLSMALAVSVIGIFRGGPEIAVVVSMSMVIIVIVGSVIGMSLPFVLSRLRLDPATASAPLVTSIADAAGVLIYFAIATSFLPMPA</sequence>
<feature type="domain" description="CBS" evidence="10">
    <location>
        <begin position="136"/>
        <end position="199"/>
    </location>
</feature>
<dbReference type="PROSITE" id="PS51371">
    <property type="entry name" value="CBS"/>
    <property type="match status" value="2"/>
</dbReference>
<dbReference type="Pfam" id="PF01769">
    <property type="entry name" value="MgtE"/>
    <property type="match status" value="1"/>
</dbReference>
<dbReference type="PANTHER" id="PTHR41394:SF8">
    <property type="entry name" value="MAGNESIUM TRANSPORTER MGTE"/>
    <property type="match status" value="1"/>
</dbReference>
<keyword evidence="9" id="KW-1003">Cell membrane</keyword>
<comment type="subcellular location">
    <subcellularLocation>
        <location evidence="9">Cell membrane</location>
        <topology evidence="9">Multi-pass membrane protein</topology>
    </subcellularLocation>
    <subcellularLocation>
        <location evidence="1">Membrane</location>
        <topology evidence="1">Multi-pass membrane protein</topology>
    </subcellularLocation>
</comment>
<dbReference type="InterPro" id="IPR006669">
    <property type="entry name" value="MgtE_transporter"/>
</dbReference>
<comment type="function">
    <text evidence="9">Acts as a magnesium transporter.</text>
</comment>
<feature type="transmembrane region" description="Helical" evidence="9">
    <location>
        <begin position="310"/>
        <end position="337"/>
    </location>
</feature>
<comment type="similarity">
    <text evidence="2 9">Belongs to the SLC41A transporter family.</text>
</comment>
<dbReference type="AlphaFoldDB" id="A0A916RKS6"/>
<comment type="caution">
    <text evidence="11">The sequence shown here is derived from an EMBL/GenBank/DDBJ whole genome shotgun (WGS) entry which is preliminary data.</text>
</comment>
<dbReference type="InterPro" id="IPR046342">
    <property type="entry name" value="CBS_dom_sf"/>
</dbReference>
<dbReference type="CDD" id="cd04606">
    <property type="entry name" value="CBS_pair_Mg_transporter"/>
    <property type="match status" value="1"/>
</dbReference>
<dbReference type="SMART" id="SM00116">
    <property type="entry name" value="CBS"/>
    <property type="match status" value="2"/>
</dbReference>
<keyword evidence="9" id="KW-0479">Metal-binding</keyword>
<protein>
    <recommendedName>
        <fullName evidence="9">Magnesium transporter MgtE</fullName>
    </recommendedName>
</protein>
<comment type="subunit">
    <text evidence="9">Homodimer.</text>
</comment>
<dbReference type="InterPro" id="IPR006667">
    <property type="entry name" value="SLC41_membr_dom"/>
</dbReference>
<dbReference type="GO" id="GO:0015095">
    <property type="term" value="F:magnesium ion transmembrane transporter activity"/>
    <property type="evidence" value="ECO:0007669"/>
    <property type="project" value="UniProtKB-UniRule"/>
</dbReference>
<proteinExistence type="inferred from homology"/>
<dbReference type="InterPro" id="IPR006668">
    <property type="entry name" value="Mg_transptr_MgtE_intracell_dom"/>
</dbReference>
<evidence type="ECO:0000256" key="9">
    <source>
        <dbReference type="RuleBase" id="RU362011"/>
    </source>
</evidence>
<dbReference type="SUPFAM" id="SSF158791">
    <property type="entry name" value="MgtE N-terminal domain-like"/>
    <property type="match status" value="1"/>
</dbReference>
<evidence type="ECO:0000256" key="7">
    <source>
        <dbReference type="ARBA" id="ARBA00023136"/>
    </source>
</evidence>
<dbReference type="SUPFAM" id="SSF161093">
    <property type="entry name" value="MgtE membrane domain-like"/>
    <property type="match status" value="1"/>
</dbReference>
<keyword evidence="3 9" id="KW-0813">Transport</keyword>
<evidence type="ECO:0000256" key="2">
    <source>
        <dbReference type="ARBA" id="ARBA00009749"/>
    </source>
</evidence>
<dbReference type="NCBIfam" id="TIGR00400">
    <property type="entry name" value="mgtE"/>
    <property type="match status" value="1"/>
</dbReference>
<gene>
    <name evidence="11" type="ORF">GCM10011499_32470</name>
</gene>
<dbReference type="RefSeq" id="WP_127070798.1">
    <property type="nucleotide sequence ID" value="NZ_BMKB01000006.1"/>
</dbReference>
<feature type="transmembrane region" description="Helical" evidence="9">
    <location>
        <begin position="384"/>
        <end position="410"/>
    </location>
</feature>
<dbReference type="InterPro" id="IPR038076">
    <property type="entry name" value="MgtE_N_sf"/>
</dbReference>
<dbReference type="EMBL" id="BMKB01000006">
    <property type="protein sequence ID" value="GGA59794.1"/>
    <property type="molecule type" value="Genomic_DNA"/>
</dbReference>
<evidence type="ECO:0000256" key="8">
    <source>
        <dbReference type="PROSITE-ProRule" id="PRU00703"/>
    </source>
</evidence>
<evidence type="ECO:0000256" key="4">
    <source>
        <dbReference type="ARBA" id="ARBA00022692"/>
    </source>
</evidence>
<reference evidence="11 12" key="1">
    <citation type="journal article" date="2014" name="Int. J. Syst. Evol. Microbiol.">
        <title>Complete genome sequence of Corynebacterium casei LMG S-19264T (=DSM 44701T), isolated from a smear-ripened cheese.</title>
        <authorList>
            <consortium name="US DOE Joint Genome Institute (JGI-PGF)"/>
            <person name="Walter F."/>
            <person name="Albersmeier A."/>
            <person name="Kalinowski J."/>
            <person name="Ruckert C."/>
        </authorList>
    </citation>
    <scope>NUCLEOTIDE SEQUENCE [LARGE SCALE GENOMIC DNA]</scope>
    <source>
        <strain evidence="11 12">CGMCC 1.15896</strain>
    </source>
</reference>
<keyword evidence="4 9" id="KW-0812">Transmembrane</keyword>
<organism evidence="11 12">
    <name type="scientific">Pelagibacterium lentulum</name>
    <dbReference type="NCBI Taxonomy" id="2029865"/>
    <lineage>
        <taxon>Bacteria</taxon>
        <taxon>Pseudomonadati</taxon>
        <taxon>Pseudomonadota</taxon>
        <taxon>Alphaproteobacteria</taxon>
        <taxon>Hyphomicrobiales</taxon>
        <taxon>Devosiaceae</taxon>
        <taxon>Pelagibacterium</taxon>
    </lineage>
</organism>
<evidence type="ECO:0000256" key="3">
    <source>
        <dbReference type="ARBA" id="ARBA00022448"/>
    </source>
</evidence>
<dbReference type="Gene3D" id="3.10.580.10">
    <property type="entry name" value="CBS-domain"/>
    <property type="match status" value="1"/>
</dbReference>
<accession>A0A916RKS6</accession>
<evidence type="ECO:0000313" key="12">
    <source>
        <dbReference type="Proteomes" id="UP000596977"/>
    </source>
</evidence>
<dbReference type="Gene3D" id="1.25.60.10">
    <property type="entry name" value="MgtE N-terminal domain-like"/>
    <property type="match status" value="1"/>
</dbReference>